<dbReference type="EMBL" id="JBBKZS010000013">
    <property type="protein sequence ID" value="MEJ8857873.1"/>
    <property type="molecule type" value="Genomic_DNA"/>
</dbReference>
<dbReference type="RefSeq" id="WP_340337942.1">
    <property type="nucleotide sequence ID" value="NZ_JBBKZS010000013.1"/>
</dbReference>
<gene>
    <name evidence="4" type="ORF">WKW79_25110</name>
</gene>
<keyword evidence="5" id="KW-1185">Reference proteome</keyword>
<evidence type="ECO:0000313" key="4">
    <source>
        <dbReference type="EMBL" id="MEJ8857873.1"/>
    </source>
</evidence>
<dbReference type="PANTHER" id="PTHR32305:SF15">
    <property type="entry name" value="PROTEIN RHSA-RELATED"/>
    <property type="match status" value="1"/>
</dbReference>
<dbReference type="NCBIfam" id="TIGR03696">
    <property type="entry name" value="Rhs_assc_core"/>
    <property type="match status" value="1"/>
</dbReference>
<protein>
    <submittedName>
        <fullName evidence="4">RHS repeat-associated core domain-containing protein</fullName>
    </submittedName>
</protein>
<accession>A0ABU8XFT2</accession>
<feature type="domain" description="Teneurin-like YD-shell" evidence="3">
    <location>
        <begin position="723"/>
        <end position="963"/>
    </location>
</feature>
<dbReference type="Proteomes" id="UP001367030">
    <property type="component" value="Unassembled WGS sequence"/>
</dbReference>
<feature type="domain" description="Teneurin-like YD-shell" evidence="3">
    <location>
        <begin position="190"/>
        <end position="330"/>
    </location>
</feature>
<comment type="caution">
    <text evidence="4">The sequence shown here is derived from an EMBL/GenBank/DDBJ whole genome shotgun (WGS) entry which is preliminary data.</text>
</comment>
<dbReference type="InterPro" id="IPR050708">
    <property type="entry name" value="T6SS_VgrG/RHS"/>
</dbReference>
<dbReference type="PANTHER" id="PTHR32305">
    <property type="match status" value="1"/>
</dbReference>
<evidence type="ECO:0000256" key="1">
    <source>
        <dbReference type="ARBA" id="ARBA00022737"/>
    </source>
</evidence>
<evidence type="ECO:0000259" key="3">
    <source>
        <dbReference type="Pfam" id="PF25023"/>
    </source>
</evidence>
<dbReference type="Pfam" id="PF25023">
    <property type="entry name" value="TEN_YD-shell"/>
    <property type="match status" value="2"/>
</dbReference>
<reference evidence="4 5" key="1">
    <citation type="submission" date="2024-03" db="EMBL/GenBank/DDBJ databases">
        <title>Novel species of the genus Variovorax.</title>
        <authorList>
            <person name="Liu Q."/>
            <person name="Xin Y.-H."/>
        </authorList>
    </citation>
    <scope>NUCLEOTIDE SEQUENCE [LARGE SCALE GENOMIC DNA]</scope>
    <source>
        <strain evidence="4 5">KACC 18901</strain>
    </source>
</reference>
<dbReference type="InterPro" id="IPR056823">
    <property type="entry name" value="TEN-like_YD-shell"/>
</dbReference>
<name>A0ABU8XFT2_9BURK</name>
<dbReference type="Pfam" id="PF20148">
    <property type="entry name" value="DUF6531"/>
    <property type="match status" value="1"/>
</dbReference>
<dbReference type="InterPro" id="IPR045351">
    <property type="entry name" value="DUF6531"/>
</dbReference>
<proteinExistence type="predicted"/>
<sequence>MSVAHCPVGWRHAAQAVGDPVDVITGANFDQTLDFRLTGPLEFWWQRLYDSSQCHRRGAMGWGHTHDFDRRLRLDADGISYIAPFGRIHGFPPLTEDGAECKAHGFVLRRVSIRIYHLFHHGQPAMEFRFHHPAEPARLARLFQRQHQIEFRYNVENGLEHVNDSAGRRIVVFETPEGRIDGLILQKKDGSQELLVAYRYDERGNLVATRNGAGHGYAFHYDDQNRMVRRVGRTGFSFHFAYDQRGRCIKAVGDQRVDGVALHYDDQQHVTRVTRADLGIWTYSFDDAGLTRIVDPLGGTQSFVRDKAGRIAQEVDANGNVTRYIFDAAGAPIAKINARRQRIALPEGPNSPDPDFHRVASNAAEYAFGKLLNTRRITLASEASVRALPLPPEVLDLVLCQREPLRRDELEAQFDVRPLGGLWWPEPKAGRVFNVLGKLTAQFGDAGARREWRYDASGNLAQFKDFDGASWAQECGLWHFKTALTNPMGAKVRFTYTSGGKVATCTDAGGSTSEYSYDLKDKLIEVRRHGVVRETYVRDAVGNLLEKHDGDGNPLLKIEIGAANLRSKRTLASGDEHSFEYDLFGRKVVAATKKDRAEFKYDVLGDCVLDKRNGLGVELADREWGKFTQSLLFGRFPVRREQHGKTAWTVVDPMKGRHEFRFREGGLVTQKLCNGSQETSQFDNMGRCLFKYAQRRNGQAWRRRYGWSAEGELRHVEDSRLGEIRHEYDRAHRLRRRIAAGRVEEYQMDLADNLLVQPGLNGVVLRDGNRLVAANGCAFSYSHRNHIESRRTLDGEIHYTYDSRDLLTGVETPDGNWLAEYDALGRRTRKVWKDRSTEFYWNTDQLIAEVGPTGKLRIYLYADSLALCPFAFLDYESIDADTASGRRYLLFSDQIGACRLIEDDAGDEVWRALVSPFGSTETQCEKIEFNLRFPGHYFDAETGLNYNRFRYYDARLGRYLQSDPWGLKGGFNLYAYRTNPLLVADVRGLGEETEDGFHCPEEDAENMWEAMMTAPHDDEGLPSHLQEQADQSQINFAKATEMAQGLEGSNCGKTICVAGDQSFGSGTNRVAGQDHVPSGDVKVAHGSDFAPANPAFMDRGDPGSYNSCHGEMQGATTGEPMGVSKAPCDSCREGLQQFANNSGQPVVITSPDGTHIYYPNQGEPE</sequence>
<keyword evidence="1" id="KW-0677">Repeat</keyword>
<feature type="domain" description="DUF6531" evidence="2">
    <location>
        <begin position="18"/>
        <end position="91"/>
    </location>
</feature>
<evidence type="ECO:0000313" key="5">
    <source>
        <dbReference type="Proteomes" id="UP001367030"/>
    </source>
</evidence>
<dbReference type="Gene3D" id="2.180.10.10">
    <property type="entry name" value="RHS repeat-associated core"/>
    <property type="match status" value="3"/>
</dbReference>
<evidence type="ECO:0000259" key="2">
    <source>
        <dbReference type="Pfam" id="PF20148"/>
    </source>
</evidence>
<dbReference type="NCBIfam" id="TIGR01643">
    <property type="entry name" value="YD_repeat_2x"/>
    <property type="match status" value="3"/>
</dbReference>
<dbReference type="InterPro" id="IPR022385">
    <property type="entry name" value="Rhs_assc_core"/>
</dbReference>
<organism evidence="4 5">
    <name type="scientific">Variovorax robiniae</name>
    <dbReference type="NCBI Taxonomy" id="1836199"/>
    <lineage>
        <taxon>Bacteria</taxon>
        <taxon>Pseudomonadati</taxon>
        <taxon>Pseudomonadota</taxon>
        <taxon>Betaproteobacteria</taxon>
        <taxon>Burkholderiales</taxon>
        <taxon>Comamonadaceae</taxon>
        <taxon>Variovorax</taxon>
    </lineage>
</organism>
<dbReference type="InterPro" id="IPR006530">
    <property type="entry name" value="YD"/>
</dbReference>